<keyword evidence="2" id="KW-1185">Reference proteome</keyword>
<protein>
    <submittedName>
        <fullName evidence="1">Hydratase</fullName>
    </submittedName>
</protein>
<dbReference type="InterPro" id="IPR050772">
    <property type="entry name" value="Hydratase-Decarb/MhpD_sf"/>
</dbReference>
<dbReference type="InterPro" id="IPR036663">
    <property type="entry name" value="Fumarylacetoacetase_C_sf"/>
</dbReference>
<reference evidence="1 2" key="1">
    <citation type="submission" date="2020-01" db="EMBL/GenBank/DDBJ databases">
        <title>Sulfitobacter sediminilitoris sp. nov., isolated from a tidal flat.</title>
        <authorList>
            <person name="Park S."/>
            <person name="Yoon J.-H."/>
        </authorList>
    </citation>
    <scope>NUCLEOTIDE SEQUENCE [LARGE SCALE GENOMIC DNA]</scope>
    <source>
        <strain evidence="1 2">JBTF-M27</strain>
    </source>
</reference>
<dbReference type="Gene3D" id="3.90.850.10">
    <property type="entry name" value="Fumarylacetoacetase-like, C-terminal domain"/>
    <property type="match status" value="1"/>
</dbReference>
<dbReference type="PANTHER" id="PTHR30143:SF0">
    <property type="entry name" value="2-KETO-4-PENTENOATE HYDRATASE"/>
    <property type="match status" value="1"/>
</dbReference>
<dbReference type="PANTHER" id="PTHR30143">
    <property type="entry name" value="ACID HYDRATASE"/>
    <property type="match status" value="1"/>
</dbReference>
<evidence type="ECO:0000313" key="2">
    <source>
        <dbReference type="Proteomes" id="UP000468591"/>
    </source>
</evidence>
<evidence type="ECO:0000313" key="1">
    <source>
        <dbReference type="EMBL" id="NEK24628.1"/>
    </source>
</evidence>
<dbReference type="GO" id="GO:0008684">
    <property type="term" value="F:2-oxopent-4-enoate hydratase activity"/>
    <property type="evidence" value="ECO:0007669"/>
    <property type="project" value="TreeGrafter"/>
</dbReference>
<sequence length="266" mass="28759">MVDTAIEAYAAELLKAYDKGCQIAPISDGDPAFDDEAAYRIAREIAALREARGERQVGRKIGFTNRTIWPIYGVSGPIWGPVWDTTLHEIGDGLHTLPPVPEPRLEPEIVFGLKSAPRIGMSEVELAGCIDWVSHGFEIVFSPFPDWRFSGADCAAAFGLHSALYLGPRLPLTQSIINQLPRFRIALERPDGKRLTGCGADVLDGPLRALGYLLDALATDPGTTPIGEGEIISTGTLTDALPISPGDRWTTRLDGIDLPGVTIAFR</sequence>
<dbReference type="AlphaFoldDB" id="A0A6P0CH52"/>
<accession>A0A6P0CH52</accession>
<proteinExistence type="predicted"/>
<dbReference type="Proteomes" id="UP000468591">
    <property type="component" value="Unassembled WGS sequence"/>
</dbReference>
<name>A0A6P0CH52_9RHOB</name>
<gene>
    <name evidence="1" type="ORF">GV827_19805</name>
</gene>
<comment type="caution">
    <text evidence="1">The sequence shown here is derived from an EMBL/GenBank/DDBJ whole genome shotgun (WGS) entry which is preliminary data.</text>
</comment>
<dbReference type="SUPFAM" id="SSF56529">
    <property type="entry name" value="FAH"/>
    <property type="match status" value="1"/>
</dbReference>
<dbReference type="EMBL" id="JAABNT010000018">
    <property type="protein sequence ID" value="NEK24628.1"/>
    <property type="molecule type" value="Genomic_DNA"/>
</dbReference>
<dbReference type="GO" id="GO:0005737">
    <property type="term" value="C:cytoplasm"/>
    <property type="evidence" value="ECO:0007669"/>
    <property type="project" value="TreeGrafter"/>
</dbReference>
<organism evidence="1 2">
    <name type="scientific">Sulfitobacter sediminilitoris</name>
    <dbReference type="NCBI Taxonomy" id="2698830"/>
    <lineage>
        <taxon>Bacteria</taxon>
        <taxon>Pseudomonadati</taxon>
        <taxon>Pseudomonadota</taxon>
        <taxon>Alphaproteobacteria</taxon>
        <taxon>Rhodobacterales</taxon>
        <taxon>Roseobacteraceae</taxon>
        <taxon>Sulfitobacter</taxon>
    </lineage>
</organism>